<reference evidence="1" key="1">
    <citation type="submission" date="2021-06" db="EMBL/GenBank/DDBJ databases">
        <authorList>
            <person name="Kallberg Y."/>
            <person name="Tangrot J."/>
            <person name="Rosling A."/>
        </authorList>
    </citation>
    <scope>NUCLEOTIDE SEQUENCE</scope>
    <source>
        <strain evidence="1">87-6 pot B 2015</strain>
    </source>
</reference>
<proteinExistence type="predicted"/>
<sequence length="45" mass="5400">MKNVTKLNPPTILMFDKQKYKVFPNTFKDILLLHKELEELPAYSY</sequence>
<name>A0A9N8Z700_FUNMO</name>
<dbReference type="Proteomes" id="UP000789375">
    <property type="component" value="Unassembled WGS sequence"/>
</dbReference>
<accession>A0A9N8Z700</accession>
<evidence type="ECO:0000313" key="2">
    <source>
        <dbReference type="Proteomes" id="UP000789375"/>
    </source>
</evidence>
<gene>
    <name evidence="1" type="ORF">FMOSSE_LOCUS2996</name>
</gene>
<keyword evidence="2" id="KW-1185">Reference proteome</keyword>
<organism evidence="1 2">
    <name type="scientific">Funneliformis mosseae</name>
    <name type="common">Endomycorrhizal fungus</name>
    <name type="synonym">Glomus mosseae</name>
    <dbReference type="NCBI Taxonomy" id="27381"/>
    <lineage>
        <taxon>Eukaryota</taxon>
        <taxon>Fungi</taxon>
        <taxon>Fungi incertae sedis</taxon>
        <taxon>Mucoromycota</taxon>
        <taxon>Glomeromycotina</taxon>
        <taxon>Glomeromycetes</taxon>
        <taxon>Glomerales</taxon>
        <taxon>Glomeraceae</taxon>
        <taxon>Funneliformis</taxon>
    </lineage>
</organism>
<comment type="caution">
    <text evidence="1">The sequence shown here is derived from an EMBL/GenBank/DDBJ whole genome shotgun (WGS) entry which is preliminary data.</text>
</comment>
<evidence type="ECO:0000313" key="1">
    <source>
        <dbReference type="EMBL" id="CAG8480487.1"/>
    </source>
</evidence>
<dbReference type="EMBL" id="CAJVPP010000417">
    <property type="protein sequence ID" value="CAG8480487.1"/>
    <property type="molecule type" value="Genomic_DNA"/>
</dbReference>
<dbReference type="AlphaFoldDB" id="A0A9N8Z700"/>
<protein>
    <submittedName>
        <fullName evidence="1">16738_t:CDS:1</fullName>
    </submittedName>
</protein>